<sequence>AATTAKTTVVGEATAPKATVPLPNNGLKLHKIGHTTNIFDLCHPDSSKGLQLSGVRDETRRSRDHWALHWHEAPSE</sequence>
<dbReference type="Proteomes" id="UP001432027">
    <property type="component" value="Unassembled WGS sequence"/>
</dbReference>
<keyword evidence="2" id="KW-1185">Reference proteome</keyword>
<protein>
    <submittedName>
        <fullName evidence="1">Uncharacterized protein</fullName>
    </submittedName>
</protein>
<accession>A0AAV5U6F1</accession>
<comment type="caution">
    <text evidence="1">The sequence shown here is derived from an EMBL/GenBank/DDBJ whole genome shotgun (WGS) entry which is preliminary data.</text>
</comment>
<feature type="non-terminal residue" evidence="1">
    <location>
        <position position="76"/>
    </location>
</feature>
<dbReference type="AlphaFoldDB" id="A0AAV5U6F1"/>
<feature type="non-terminal residue" evidence="1">
    <location>
        <position position="1"/>
    </location>
</feature>
<name>A0AAV5U6F1_9BILA</name>
<dbReference type="EMBL" id="BTSX01000005">
    <property type="protein sequence ID" value="GMT02061.1"/>
    <property type="molecule type" value="Genomic_DNA"/>
</dbReference>
<reference evidence="1" key="1">
    <citation type="submission" date="2023-10" db="EMBL/GenBank/DDBJ databases">
        <title>Genome assembly of Pristionchus species.</title>
        <authorList>
            <person name="Yoshida K."/>
            <person name="Sommer R.J."/>
        </authorList>
    </citation>
    <scope>NUCLEOTIDE SEQUENCE</scope>
    <source>
        <strain evidence="1">RS0144</strain>
    </source>
</reference>
<evidence type="ECO:0000313" key="2">
    <source>
        <dbReference type="Proteomes" id="UP001432027"/>
    </source>
</evidence>
<gene>
    <name evidence="1" type="ORF">PENTCL1PPCAC_24235</name>
</gene>
<proteinExistence type="predicted"/>
<organism evidence="1 2">
    <name type="scientific">Pristionchus entomophagus</name>
    <dbReference type="NCBI Taxonomy" id="358040"/>
    <lineage>
        <taxon>Eukaryota</taxon>
        <taxon>Metazoa</taxon>
        <taxon>Ecdysozoa</taxon>
        <taxon>Nematoda</taxon>
        <taxon>Chromadorea</taxon>
        <taxon>Rhabditida</taxon>
        <taxon>Rhabditina</taxon>
        <taxon>Diplogasteromorpha</taxon>
        <taxon>Diplogasteroidea</taxon>
        <taxon>Neodiplogasteridae</taxon>
        <taxon>Pristionchus</taxon>
    </lineage>
</organism>
<evidence type="ECO:0000313" key="1">
    <source>
        <dbReference type="EMBL" id="GMT02061.1"/>
    </source>
</evidence>